<sequence length="518" mass="55493">MTRAGSFLTLSADRYPDRPCFVFGDGSHQTFAETNSRVNRLADALSTAGVSTGGRVAVVATDSGGYVEVLLACMKLGATYVPLNNRLQSDELLTLLRRAEPTALFASSRYLEVCRALAPQVGSIRLVGAFDGEPAPGVVPFEELVDSGTDVEPDVPVSDDDVLGLAFTSGTTGLPKGVLQPQRMVKSLVVNMSIDYEIVPDEFRYTASPIFHIAGQAMILMHVWRGFPTLVLPQFEPSTVLRWMQSGRLTGAFLVPTMVSTLLEHPDIGAGSYANLRSIIYGGAPMSPALLRRALDVFGCDFINAFGAATEGGLQSVLSSADHRRALAGAPHLLGSIGKPAFGVELRLVDEAGADVPRGEVGEIITRSDPVMTGYLEMPEETARAIRDGWFWGGDLARMDDEGYLYLAGRSKDMIIRGGENIYPVEIETVLADHPSVAQVAVVGRPDDHWGEVVVAFVTGDPAGPAPDPEVLREHCRAHLAAFKVPVEVTVVDAMPLNASGKILKRTLRERLSSPAPA</sequence>
<comment type="similarity">
    <text evidence="1">Belongs to the ATP-dependent AMP-binding enzyme family.</text>
</comment>
<dbReference type="AlphaFoldDB" id="A0A853CLB1"/>
<comment type="caution">
    <text evidence="5">The sequence shown here is derived from an EMBL/GenBank/DDBJ whole genome shotgun (WGS) entry which is preliminary data.</text>
</comment>
<keyword evidence="2 5" id="KW-0436">Ligase</keyword>
<dbReference type="SUPFAM" id="SSF56801">
    <property type="entry name" value="Acetyl-CoA synthetase-like"/>
    <property type="match status" value="1"/>
</dbReference>
<proteinExistence type="inferred from homology"/>
<dbReference type="FunFam" id="3.30.300.30:FF:000008">
    <property type="entry name" value="2,3-dihydroxybenzoate-AMP ligase"/>
    <property type="match status" value="1"/>
</dbReference>
<dbReference type="Proteomes" id="UP000541969">
    <property type="component" value="Unassembled WGS sequence"/>
</dbReference>
<dbReference type="InterPro" id="IPR045851">
    <property type="entry name" value="AMP-bd_C_sf"/>
</dbReference>
<reference evidence="5 6" key="1">
    <citation type="submission" date="2020-07" db="EMBL/GenBank/DDBJ databases">
        <title>Sequencing the genomes of 1000 actinobacteria strains.</title>
        <authorList>
            <person name="Klenk H.-P."/>
        </authorList>
    </citation>
    <scope>NUCLEOTIDE SEQUENCE [LARGE SCALE GENOMIC DNA]</scope>
    <source>
        <strain evidence="5 6">DSM 104001</strain>
    </source>
</reference>
<dbReference type="EMBL" id="JACBZT010000001">
    <property type="protein sequence ID" value="NYJ08715.1"/>
    <property type="molecule type" value="Genomic_DNA"/>
</dbReference>
<accession>A0A853CLB1</accession>
<dbReference type="InterPro" id="IPR025110">
    <property type="entry name" value="AMP-bd_C"/>
</dbReference>
<protein>
    <submittedName>
        <fullName evidence="5">Acyl-CoA synthetase (AMP-forming)/AMP-acid ligase II</fullName>
    </submittedName>
</protein>
<keyword evidence="6" id="KW-1185">Reference proteome</keyword>
<feature type="domain" description="AMP-binding enzyme C-terminal" evidence="4">
    <location>
        <begin position="426"/>
        <end position="502"/>
    </location>
</feature>
<evidence type="ECO:0000256" key="1">
    <source>
        <dbReference type="ARBA" id="ARBA00006432"/>
    </source>
</evidence>
<evidence type="ECO:0000256" key="2">
    <source>
        <dbReference type="ARBA" id="ARBA00022598"/>
    </source>
</evidence>
<name>A0A853CLB1_9ACTN</name>
<dbReference type="InterPro" id="IPR000873">
    <property type="entry name" value="AMP-dep_synth/lig_dom"/>
</dbReference>
<dbReference type="RefSeq" id="WP_179721520.1">
    <property type="nucleotide sequence ID" value="NZ_JACBZT010000001.1"/>
</dbReference>
<dbReference type="PROSITE" id="PS00455">
    <property type="entry name" value="AMP_BINDING"/>
    <property type="match status" value="1"/>
</dbReference>
<evidence type="ECO:0000259" key="4">
    <source>
        <dbReference type="Pfam" id="PF13193"/>
    </source>
</evidence>
<feature type="domain" description="AMP-dependent synthetase/ligase" evidence="3">
    <location>
        <begin position="11"/>
        <end position="376"/>
    </location>
</feature>
<dbReference type="PANTHER" id="PTHR43201:SF5">
    <property type="entry name" value="MEDIUM-CHAIN ACYL-COA LIGASE ACSF2, MITOCHONDRIAL"/>
    <property type="match status" value="1"/>
</dbReference>
<dbReference type="GO" id="GO:0031956">
    <property type="term" value="F:medium-chain fatty acid-CoA ligase activity"/>
    <property type="evidence" value="ECO:0007669"/>
    <property type="project" value="TreeGrafter"/>
</dbReference>
<dbReference type="Gene3D" id="3.40.50.12780">
    <property type="entry name" value="N-terminal domain of ligase-like"/>
    <property type="match status" value="1"/>
</dbReference>
<dbReference type="Pfam" id="PF00501">
    <property type="entry name" value="AMP-binding"/>
    <property type="match status" value="1"/>
</dbReference>
<dbReference type="Pfam" id="PF13193">
    <property type="entry name" value="AMP-binding_C"/>
    <property type="match status" value="1"/>
</dbReference>
<organism evidence="5 6">
    <name type="scientific">Petropleomorpha daqingensis</name>
    <dbReference type="NCBI Taxonomy" id="2026353"/>
    <lineage>
        <taxon>Bacteria</taxon>
        <taxon>Bacillati</taxon>
        <taxon>Actinomycetota</taxon>
        <taxon>Actinomycetes</taxon>
        <taxon>Geodermatophilales</taxon>
        <taxon>Geodermatophilaceae</taxon>
        <taxon>Petropleomorpha</taxon>
    </lineage>
</organism>
<dbReference type="InterPro" id="IPR042099">
    <property type="entry name" value="ANL_N_sf"/>
</dbReference>
<dbReference type="InterPro" id="IPR020845">
    <property type="entry name" value="AMP-binding_CS"/>
</dbReference>
<dbReference type="PANTHER" id="PTHR43201">
    <property type="entry name" value="ACYL-COA SYNTHETASE"/>
    <property type="match status" value="1"/>
</dbReference>
<dbReference type="GO" id="GO:0006631">
    <property type="term" value="P:fatty acid metabolic process"/>
    <property type="evidence" value="ECO:0007669"/>
    <property type="project" value="TreeGrafter"/>
</dbReference>
<evidence type="ECO:0000313" key="6">
    <source>
        <dbReference type="Proteomes" id="UP000541969"/>
    </source>
</evidence>
<evidence type="ECO:0000313" key="5">
    <source>
        <dbReference type="EMBL" id="NYJ08715.1"/>
    </source>
</evidence>
<dbReference type="Gene3D" id="3.30.300.30">
    <property type="match status" value="1"/>
</dbReference>
<gene>
    <name evidence="5" type="ORF">GGQ55_004993</name>
</gene>
<evidence type="ECO:0000259" key="3">
    <source>
        <dbReference type="Pfam" id="PF00501"/>
    </source>
</evidence>